<name>A0AAW8NJF2_9GAMM</name>
<keyword evidence="1" id="KW-0548">Nucleotidyltransferase</keyword>
<dbReference type="RefSeq" id="WP_310654051.1">
    <property type="nucleotide sequence ID" value="NZ_JAPMLA010000016.1"/>
</dbReference>
<organism evidence="1 3">
    <name type="scientific">Shewanella fidelis</name>
    <dbReference type="NCBI Taxonomy" id="173509"/>
    <lineage>
        <taxon>Bacteria</taxon>
        <taxon>Pseudomonadati</taxon>
        <taxon>Pseudomonadota</taxon>
        <taxon>Gammaproteobacteria</taxon>
        <taxon>Alteromonadales</taxon>
        <taxon>Shewanellaceae</taxon>
        <taxon>Shewanella</taxon>
    </lineage>
</organism>
<reference evidence="2 4" key="1">
    <citation type="journal article" date="2022" name="bioRxiv">
        <title>Prophages regulate Shewanella fidelis 3313 motility and biofilm formation: implications for gut colonization dynamics in Ciona robusta.</title>
        <authorList>
            <person name="Natarajan O."/>
            <person name="Gibboney S.L."/>
            <person name="Young M.N."/>
            <person name="Lim S.J."/>
            <person name="Pluta N."/>
            <person name="Atkinson C.G."/>
            <person name="Leigh B.A."/>
            <person name="Liberti A."/>
            <person name="Kees E.D."/>
            <person name="Breitbart M."/>
            <person name="Gralnick J.A."/>
            <person name="Dishaw L.J."/>
        </authorList>
    </citation>
    <scope>NUCLEOTIDE SEQUENCE [LARGE SCALE GENOMIC DNA]</scope>
    <source>
        <strain evidence="2 4">JG4066</strain>
    </source>
</reference>
<accession>A0AAW8NJF2</accession>
<dbReference type="Proteomes" id="UP001259340">
    <property type="component" value="Unassembled WGS sequence"/>
</dbReference>
<dbReference type="InterPro" id="IPR004615">
    <property type="entry name" value="DNA_pol_III_psi"/>
</dbReference>
<dbReference type="EMBL" id="JAPMLD010000020">
    <property type="protein sequence ID" value="MDW4826560.1"/>
    <property type="molecule type" value="Genomic_DNA"/>
</dbReference>
<sequence length="116" mass="12841">MEKNAYLDAMGITRWKKATPQADILTILVNPLRLKEVDSPLFTTVLKFIGVDIEQCRFATRAEPSAKVIWDMRGKQAVAGEDCLVSAPINELEANADAKRALWGSMQAYMAQKAGK</sequence>
<dbReference type="SUPFAM" id="SSF102220">
    <property type="entry name" value="DNA polymerase III psi subunit"/>
    <property type="match status" value="1"/>
</dbReference>
<protein>
    <submittedName>
        <fullName evidence="1">DNA polymerase III subunit psi</fullName>
        <ecNumber evidence="1">2.7.7.7</ecNumber>
    </submittedName>
</protein>
<evidence type="ECO:0000313" key="2">
    <source>
        <dbReference type="EMBL" id="MDW4826560.1"/>
    </source>
</evidence>
<dbReference type="AlphaFoldDB" id="A0AAW8NJF2"/>
<dbReference type="EMBL" id="JAPMLE010000001">
    <property type="protein sequence ID" value="MDR8522796.1"/>
    <property type="molecule type" value="Genomic_DNA"/>
</dbReference>
<evidence type="ECO:0000313" key="3">
    <source>
        <dbReference type="Proteomes" id="UP001259340"/>
    </source>
</evidence>
<keyword evidence="1" id="KW-0808">Transferase</keyword>
<dbReference type="GO" id="GO:0008408">
    <property type="term" value="F:3'-5' exonuclease activity"/>
    <property type="evidence" value="ECO:0007669"/>
    <property type="project" value="InterPro"/>
</dbReference>
<dbReference type="GO" id="GO:0006260">
    <property type="term" value="P:DNA replication"/>
    <property type="evidence" value="ECO:0007669"/>
    <property type="project" value="InterPro"/>
</dbReference>
<evidence type="ECO:0000313" key="1">
    <source>
        <dbReference type="EMBL" id="MDR8522796.1"/>
    </source>
</evidence>
<dbReference type="InterPro" id="IPR036654">
    <property type="entry name" value="DNA_pol_III_psi_sf"/>
</dbReference>
<dbReference type="Proteomes" id="UP001271263">
    <property type="component" value="Unassembled WGS sequence"/>
</dbReference>
<dbReference type="Pfam" id="PF03603">
    <property type="entry name" value="DNA_III_psi"/>
    <property type="match status" value="1"/>
</dbReference>
<comment type="caution">
    <text evidence="1">The sequence shown here is derived from an EMBL/GenBank/DDBJ whole genome shotgun (WGS) entry which is preliminary data.</text>
</comment>
<evidence type="ECO:0000313" key="4">
    <source>
        <dbReference type="Proteomes" id="UP001271263"/>
    </source>
</evidence>
<dbReference type="Gene3D" id="3.40.50.10220">
    <property type="entry name" value="DNA polymerase III, psi subunit"/>
    <property type="match status" value="1"/>
</dbReference>
<dbReference type="GO" id="GO:0003887">
    <property type="term" value="F:DNA-directed DNA polymerase activity"/>
    <property type="evidence" value="ECO:0007669"/>
    <property type="project" value="UniProtKB-EC"/>
</dbReference>
<proteinExistence type="predicted"/>
<dbReference type="EC" id="2.7.7.7" evidence="1"/>
<reference evidence="1" key="2">
    <citation type="submission" date="2022-11" db="EMBL/GenBank/DDBJ databases">
        <title>Prophages regulate Shewanella fidelis motility and biofilm formation: implications for gut colonization dynamics in Ciona robusta.</title>
        <authorList>
            <person name="Natarajan O."/>
            <person name="Gibboney S.L."/>
            <person name="Young M.N."/>
            <person name="Lim S.J."/>
            <person name="Pluta N."/>
            <person name="Atkinson C.G.F."/>
            <person name="Leigh B.A."/>
            <person name="Liberti A."/>
            <person name="Kees E."/>
            <person name="Breitbart M."/>
            <person name="Gralnick J."/>
            <person name="Dishaw L.J."/>
        </authorList>
    </citation>
    <scope>NUCLEOTIDE SEQUENCE</scope>
    <source>
        <strain evidence="1">3313</strain>
    </source>
</reference>
<gene>
    <name evidence="1" type="ORF">OS133_03695</name>
    <name evidence="2" type="ORF">OS134_21050</name>
</gene>
<keyword evidence="4" id="KW-1185">Reference proteome</keyword>